<comment type="caution">
    <text evidence="7">The sequence shown here is derived from an EMBL/GenBank/DDBJ whole genome shotgun (WGS) entry which is preliminary data.</text>
</comment>
<dbReference type="PROSITE" id="PS51123">
    <property type="entry name" value="OMPA_2"/>
    <property type="match status" value="1"/>
</dbReference>
<evidence type="ECO:0000313" key="8">
    <source>
        <dbReference type="Proteomes" id="UP000029227"/>
    </source>
</evidence>
<evidence type="ECO:0000259" key="6">
    <source>
        <dbReference type="PROSITE" id="PS51123"/>
    </source>
</evidence>
<feature type="domain" description="OmpA-like" evidence="6">
    <location>
        <begin position="66"/>
        <end position="183"/>
    </location>
</feature>
<evidence type="ECO:0000256" key="4">
    <source>
        <dbReference type="PROSITE-ProRule" id="PRU00473"/>
    </source>
</evidence>
<name>A0A090RMW4_9GAMM</name>
<evidence type="ECO:0000256" key="3">
    <source>
        <dbReference type="ARBA" id="ARBA00023237"/>
    </source>
</evidence>
<keyword evidence="2 4" id="KW-0472">Membrane</keyword>
<dbReference type="Gene3D" id="3.30.1330.60">
    <property type="entry name" value="OmpA-like domain"/>
    <property type="match status" value="1"/>
</dbReference>
<keyword evidence="3" id="KW-0998">Cell outer membrane</keyword>
<dbReference type="eggNOG" id="COG2885">
    <property type="taxonomic scope" value="Bacteria"/>
</dbReference>
<dbReference type="EMBL" id="BBMN01000033">
    <property type="protein sequence ID" value="GAL08817.1"/>
    <property type="molecule type" value="Genomic_DNA"/>
</dbReference>
<dbReference type="PANTHER" id="PTHR30329:SF21">
    <property type="entry name" value="LIPOPROTEIN YIAD-RELATED"/>
    <property type="match status" value="1"/>
</dbReference>
<feature type="signal peptide" evidence="5">
    <location>
        <begin position="1"/>
        <end position="18"/>
    </location>
</feature>
<gene>
    <name evidence="7" type="ORF">JCM19237_4043</name>
</gene>
<dbReference type="CDD" id="cd07185">
    <property type="entry name" value="OmpA_C-like"/>
    <property type="match status" value="1"/>
</dbReference>
<evidence type="ECO:0000256" key="2">
    <source>
        <dbReference type="ARBA" id="ARBA00023136"/>
    </source>
</evidence>
<dbReference type="PANTHER" id="PTHR30329">
    <property type="entry name" value="STATOR ELEMENT OF FLAGELLAR MOTOR COMPLEX"/>
    <property type="match status" value="1"/>
</dbReference>
<dbReference type="Proteomes" id="UP000029227">
    <property type="component" value="Unassembled WGS sequence"/>
</dbReference>
<dbReference type="InterPro" id="IPR006665">
    <property type="entry name" value="OmpA-like"/>
</dbReference>
<evidence type="ECO:0000256" key="5">
    <source>
        <dbReference type="SAM" id="SignalP"/>
    </source>
</evidence>
<dbReference type="SUPFAM" id="SSF103088">
    <property type="entry name" value="OmpA-like"/>
    <property type="match status" value="1"/>
</dbReference>
<dbReference type="AlphaFoldDB" id="A0A090RMW4"/>
<dbReference type="Pfam" id="PF00691">
    <property type="entry name" value="OmpA"/>
    <property type="match status" value="1"/>
</dbReference>
<evidence type="ECO:0000256" key="1">
    <source>
        <dbReference type="ARBA" id="ARBA00004442"/>
    </source>
</evidence>
<proteinExistence type="predicted"/>
<dbReference type="InterPro" id="IPR006664">
    <property type="entry name" value="OMP_bac"/>
</dbReference>
<keyword evidence="7" id="KW-0449">Lipoprotein</keyword>
<dbReference type="GO" id="GO:0009279">
    <property type="term" value="C:cell outer membrane"/>
    <property type="evidence" value="ECO:0007669"/>
    <property type="project" value="UniProtKB-SubCell"/>
</dbReference>
<dbReference type="PROSITE" id="PS51257">
    <property type="entry name" value="PROKAR_LIPOPROTEIN"/>
    <property type="match status" value="1"/>
</dbReference>
<protein>
    <submittedName>
        <fullName evidence="7">T1SS peptidoglycan-associated lipoprotein LapL</fullName>
    </submittedName>
</protein>
<comment type="subcellular location">
    <subcellularLocation>
        <location evidence="1">Cell outer membrane</location>
    </subcellularLocation>
</comment>
<evidence type="ECO:0000313" key="7">
    <source>
        <dbReference type="EMBL" id="GAL08817.1"/>
    </source>
</evidence>
<organism evidence="7 8">
    <name type="scientific">Photobacterium aphoticum</name>
    <dbReference type="NCBI Taxonomy" id="754436"/>
    <lineage>
        <taxon>Bacteria</taxon>
        <taxon>Pseudomonadati</taxon>
        <taxon>Pseudomonadota</taxon>
        <taxon>Gammaproteobacteria</taxon>
        <taxon>Vibrionales</taxon>
        <taxon>Vibrionaceae</taxon>
        <taxon>Photobacterium</taxon>
    </lineage>
</organism>
<dbReference type="PRINTS" id="PR01021">
    <property type="entry name" value="OMPADOMAIN"/>
</dbReference>
<accession>A0A090RMW4</accession>
<reference evidence="7 8" key="1">
    <citation type="journal article" date="2014" name="Genome Announc.">
        <title>Draft Genome Sequences of Two Vibrionaceae Species, Vibrio ponticus C121 and Photobacterium aphoticum C119, Isolated as Coral Reef Microbiota.</title>
        <authorList>
            <person name="Al-saari N."/>
            <person name="Meirelles P.M."/>
            <person name="Mino S."/>
            <person name="Suda W."/>
            <person name="Oshima K."/>
            <person name="Hattori M."/>
            <person name="Ohkuma M."/>
            <person name="Thompson F.L."/>
            <person name="Gomez-Gil B."/>
            <person name="Sawabe T."/>
            <person name="Sawabe T."/>
        </authorList>
    </citation>
    <scope>NUCLEOTIDE SEQUENCE [LARGE SCALE GENOMIC DNA]</scope>
    <source>
        <strain evidence="7 8">JCM 19237</strain>
    </source>
</reference>
<dbReference type="InterPro" id="IPR050330">
    <property type="entry name" value="Bact_OuterMem_StrucFunc"/>
</dbReference>
<feature type="chain" id="PRO_5001862576" evidence="5">
    <location>
        <begin position="19"/>
        <end position="198"/>
    </location>
</feature>
<dbReference type="InterPro" id="IPR036737">
    <property type="entry name" value="OmpA-like_sf"/>
</dbReference>
<dbReference type="STRING" id="754436.JCM19237_4043"/>
<sequence>MMKNTLIALLAVMLFGCANDPFTPPAAVVQSQDLLDADADGVINARDKCADTPHTAVVDNNGCPAYVDHTEEHAVRVLFANDSSVIPATFRAEIKQMSDFLKRYPNTHIELKGHASPVGKHDYNQQLSVKRAKAVKQLLIANGIAPSRIKTLGFGDSDPVTAPDNAQRDTLSRRVVARVAGHQDAVVEAWTIYMVRGN</sequence>
<keyword evidence="5" id="KW-0732">Signal</keyword>